<dbReference type="GO" id="GO:0051286">
    <property type="term" value="C:cell tip"/>
    <property type="evidence" value="ECO:0007669"/>
    <property type="project" value="TreeGrafter"/>
</dbReference>
<feature type="region of interest" description="Disordered" evidence="3">
    <location>
        <begin position="1"/>
        <end position="48"/>
    </location>
</feature>
<dbReference type="GO" id="GO:0070319">
    <property type="term" value="C:Golgi to plasma membrane transport vesicle"/>
    <property type="evidence" value="ECO:0007669"/>
    <property type="project" value="TreeGrafter"/>
</dbReference>
<dbReference type="Pfam" id="PF25555">
    <property type="entry name" value="RAB3A-like_C"/>
    <property type="match status" value="1"/>
</dbReference>
<feature type="compositionally biased region" description="Basic and acidic residues" evidence="3">
    <location>
        <begin position="524"/>
        <end position="538"/>
    </location>
</feature>
<keyword evidence="1 2" id="KW-0175">Coiled coil</keyword>
<feature type="compositionally biased region" description="Low complexity" evidence="3">
    <location>
        <begin position="328"/>
        <end position="347"/>
    </location>
</feature>
<dbReference type="AlphaFoldDB" id="A0A8H3G528"/>
<keyword evidence="6" id="KW-1185">Reference proteome</keyword>
<reference evidence="5" key="1">
    <citation type="submission" date="2021-03" db="EMBL/GenBank/DDBJ databases">
        <authorList>
            <person name="Tagirdzhanova G."/>
        </authorList>
    </citation>
    <scope>NUCLEOTIDE SEQUENCE</scope>
</reference>
<evidence type="ECO:0000256" key="3">
    <source>
        <dbReference type="SAM" id="MobiDB-lite"/>
    </source>
</evidence>
<dbReference type="InterPro" id="IPR009449">
    <property type="entry name" value="Sec2_N"/>
</dbReference>
<feature type="compositionally biased region" description="Gly residues" evidence="3">
    <location>
        <begin position="302"/>
        <end position="311"/>
    </location>
</feature>
<evidence type="ECO:0000313" key="6">
    <source>
        <dbReference type="Proteomes" id="UP000664534"/>
    </source>
</evidence>
<sequence>MAAVAMAPGLPAQQSQSEETLSTLPDPRSPLTSPEPSRSNSTSPHHPQLSNEVAALSNKLIHAINHQTDLEDSLNATRHELESAQERVRQLEPLVQEHKSLVANGILVRQIDVEAEILRLKTSLADERRQRVKAENDKVGIEQELETLTTALFEEANQMVSAARKDARKEKEPLERRNEQLQARLNDSELLLASHQEQLAELKIAMQDMTVHRTDLDGSTNASTAPSTPALDNQDHMTKIFDALNLSPTTPGSDEITPAPPTSFTHLLQPVLRLDLQVYEDFHALLEMSRKSQPSSRVTSGNYGGLNGLGLGNLTNREQSQIPDRMPSNGSTSSLSASNIHHSSASTPNLPASTNSSFSSREAPASGTPLKETSFYKRALTEDIEPTLRLDLSPGLSWLARRTVINSMCEGKLIVEPTPPAARLYHPPCSLCGEQGRGDKQARAHRFRTSESESAQRYPLCKYCLTRVRATCDFLSFLRMIKDGYWRTDGAQAEAVAWEESVRLRERMFWSRIGGGVVPAFLRAREDTPRSSTEDDKPSPSFADSQTSLNSQGPKPEESPHPVQETILEQSLSTLKPVSSSPLVQNPRSEQVQTPPKDITPIFPFDGNDPVQMNGNRPPLSRTPTRPRGSSRTESTGRGSVARRAAMFEKGTSEDGASRQLQTSLQDSIKSRSPVAGRSPSPAVRLQAPEPSKDERGTPGTIPGSFDF</sequence>
<feature type="compositionally biased region" description="Polar residues" evidence="3">
    <location>
        <begin position="659"/>
        <end position="668"/>
    </location>
</feature>
<dbReference type="OrthoDB" id="1748564at2759"/>
<protein>
    <submittedName>
        <fullName evidence="5">Rab guanine nucleotide exchange factor S2</fullName>
    </submittedName>
</protein>
<dbReference type="GO" id="GO:0005085">
    <property type="term" value="F:guanyl-nucleotide exchange factor activity"/>
    <property type="evidence" value="ECO:0007669"/>
    <property type="project" value="InterPro"/>
</dbReference>
<dbReference type="InterPro" id="IPR040351">
    <property type="entry name" value="RAB3IL/RAB3IP/Sec2"/>
</dbReference>
<feature type="region of interest" description="Disordered" evidence="3">
    <location>
        <begin position="289"/>
        <end position="370"/>
    </location>
</feature>
<evidence type="ECO:0000313" key="5">
    <source>
        <dbReference type="EMBL" id="CAF9933171.1"/>
    </source>
</evidence>
<dbReference type="PANTHER" id="PTHR14430:SF0">
    <property type="entry name" value="SEC2P DOMAIN-CONTAINING PROTEIN"/>
    <property type="match status" value="1"/>
</dbReference>
<name>A0A8H3G528_9LECA</name>
<gene>
    <name evidence="5" type="primary">SEC2</name>
    <name evidence="5" type="ORF">IMSHALPRED_009078</name>
</gene>
<feature type="domain" description="GDP/GTP exchange factor Sec2 N-terminal" evidence="4">
    <location>
        <begin position="67"/>
        <end position="210"/>
    </location>
</feature>
<feature type="compositionally biased region" description="Polar residues" evidence="3">
    <location>
        <begin position="348"/>
        <end position="360"/>
    </location>
</feature>
<comment type="caution">
    <text evidence="5">The sequence shown here is derived from an EMBL/GenBank/DDBJ whole genome shotgun (WGS) entry which is preliminary data.</text>
</comment>
<feature type="compositionally biased region" description="Polar residues" evidence="3">
    <location>
        <begin position="291"/>
        <end position="300"/>
    </location>
</feature>
<feature type="compositionally biased region" description="Polar residues" evidence="3">
    <location>
        <begin position="542"/>
        <end position="553"/>
    </location>
</feature>
<evidence type="ECO:0000259" key="4">
    <source>
        <dbReference type="Pfam" id="PF06428"/>
    </source>
</evidence>
<accession>A0A8H3G528</accession>
<feature type="region of interest" description="Disordered" evidence="3">
    <location>
        <begin position="524"/>
        <end position="563"/>
    </location>
</feature>
<dbReference type="Proteomes" id="UP000664534">
    <property type="component" value="Unassembled WGS sequence"/>
</dbReference>
<feature type="compositionally biased region" description="Polar residues" evidence="3">
    <location>
        <begin position="12"/>
        <end position="23"/>
    </location>
</feature>
<dbReference type="Gene3D" id="6.10.140.910">
    <property type="match status" value="1"/>
</dbReference>
<evidence type="ECO:0000256" key="1">
    <source>
        <dbReference type="ARBA" id="ARBA00023054"/>
    </source>
</evidence>
<dbReference type="Pfam" id="PF06428">
    <property type="entry name" value="Sec2p"/>
    <property type="match status" value="1"/>
</dbReference>
<dbReference type="EMBL" id="CAJPDT010000069">
    <property type="protein sequence ID" value="CAF9933171.1"/>
    <property type="molecule type" value="Genomic_DNA"/>
</dbReference>
<feature type="compositionally biased region" description="Low complexity" evidence="3">
    <location>
        <begin position="617"/>
        <end position="640"/>
    </location>
</feature>
<organism evidence="5 6">
    <name type="scientific">Imshaugia aleurites</name>
    <dbReference type="NCBI Taxonomy" id="172621"/>
    <lineage>
        <taxon>Eukaryota</taxon>
        <taxon>Fungi</taxon>
        <taxon>Dikarya</taxon>
        <taxon>Ascomycota</taxon>
        <taxon>Pezizomycotina</taxon>
        <taxon>Lecanoromycetes</taxon>
        <taxon>OSLEUM clade</taxon>
        <taxon>Lecanoromycetidae</taxon>
        <taxon>Lecanorales</taxon>
        <taxon>Lecanorineae</taxon>
        <taxon>Parmeliaceae</taxon>
        <taxon>Imshaugia</taxon>
    </lineage>
</organism>
<dbReference type="PANTHER" id="PTHR14430">
    <property type="entry name" value="RABIN3-RELATED"/>
    <property type="match status" value="1"/>
</dbReference>
<feature type="region of interest" description="Disordered" evidence="3">
    <location>
        <begin position="576"/>
        <end position="708"/>
    </location>
</feature>
<feature type="compositionally biased region" description="Polar residues" evidence="3">
    <location>
        <begin position="30"/>
        <end position="48"/>
    </location>
</feature>
<dbReference type="GO" id="GO:0006887">
    <property type="term" value="P:exocytosis"/>
    <property type="evidence" value="ECO:0007669"/>
    <property type="project" value="TreeGrafter"/>
</dbReference>
<dbReference type="CDD" id="cd21044">
    <property type="entry name" value="Rab11BD_RAB3IP_like"/>
    <property type="match status" value="1"/>
</dbReference>
<feature type="compositionally biased region" description="Polar residues" evidence="3">
    <location>
        <begin position="576"/>
        <end position="594"/>
    </location>
</feature>
<dbReference type="SUPFAM" id="SSF144284">
    <property type="entry name" value="Sec2 N-terminal region"/>
    <property type="match status" value="1"/>
</dbReference>
<evidence type="ECO:0000256" key="2">
    <source>
        <dbReference type="SAM" id="Coils"/>
    </source>
</evidence>
<proteinExistence type="predicted"/>
<feature type="coiled-coil region" evidence="2">
    <location>
        <begin position="117"/>
        <end position="212"/>
    </location>
</feature>